<dbReference type="PANTHER" id="PTHR43798:SF29">
    <property type="entry name" value="AB HYDROLASE-1 DOMAIN-CONTAINING PROTEIN"/>
    <property type="match status" value="1"/>
</dbReference>
<organism evidence="2 3">
    <name type="scientific">Sphingobium lignivorans</name>
    <dbReference type="NCBI Taxonomy" id="2735886"/>
    <lineage>
        <taxon>Bacteria</taxon>
        <taxon>Pseudomonadati</taxon>
        <taxon>Pseudomonadota</taxon>
        <taxon>Alphaproteobacteria</taxon>
        <taxon>Sphingomonadales</taxon>
        <taxon>Sphingomonadaceae</taxon>
        <taxon>Sphingobium</taxon>
    </lineage>
</organism>
<evidence type="ECO:0000259" key="1">
    <source>
        <dbReference type="Pfam" id="PF12697"/>
    </source>
</evidence>
<dbReference type="PANTHER" id="PTHR43798">
    <property type="entry name" value="MONOACYLGLYCEROL LIPASE"/>
    <property type="match status" value="1"/>
</dbReference>
<keyword evidence="3" id="KW-1185">Reference proteome</keyword>
<dbReference type="Proteomes" id="UP001138540">
    <property type="component" value="Unassembled WGS sequence"/>
</dbReference>
<dbReference type="RefSeq" id="WP_184153908.1">
    <property type="nucleotide sequence ID" value="NZ_JACHKA010000001.1"/>
</dbReference>
<accession>A0ABR6NGK6</accession>
<dbReference type="PRINTS" id="PR00111">
    <property type="entry name" value="ABHYDROLASE"/>
</dbReference>
<evidence type="ECO:0000313" key="3">
    <source>
        <dbReference type="Proteomes" id="UP001138540"/>
    </source>
</evidence>
<dbReference type="SUPFAM" id="SSF53474">
    <property type="entry name" value="alpha/beta-Hydrolases"/>
    <property type="match status" value="1"/>
</dbReference>
<name>A0ABR6NGK6_9SPHN</name>
<protein>
    <submittedName>
        <fullName evidence="2">Pimeloyl-ACP methyl ester carboxylesterase</fullName>
    </submittedName>
</protein>
<comment type="caution">
    <text evidence="2">The sequence shown here is derived from an EMBL/GenBank/DDBJ whole genome shotgun (WGS) entry which is preliminary data.</text>
</comment>
<proteinExistence type="predicted"/>
<dbReference type="InterPro" id="IPR000073">
    <property type="entry name" value="AB_hydrolase_1"/>
</dbReference>
<sequence length="250" mass="26408">MSHSPSKAAPLLLLPGLICDARIWAPQAEALGAHHPVTAVAGYGEADSLGAMAEQVLAQAPERFAVVGHSMGGRVALEIIRRAPERVAGLGLISTGIHLPRPGEADGRFALLARGVEQGMDALIDAWLPPMVGEANRSRPGLMDMLWQMCSDAGLDMYERQMRALLARPEVESLLPTIRCPVLVATGADDAWAPPVQHEAIAAAIPGATLTIIPDAGHMVPVEQPAAMTRVLAAWLDAVQAAEKDRILNS</sequence>
<feature type="domain" description="AB hydrolase-1" evidence="1">
    <location>
        <begin position="11"/>
        <end position="228"/>
    </location>
</feature>
<dbReference type="Gene3D" id="3.40.50.1820">
    <property type="entry name" value="alpha/beta hydrolase"/>
    <property type="match status" value="1"/>
</dbReference>
<dbReference type="InterPro" id="IPR050266">
    <property type="entry name" value="AB_hydrolase_sf"/>
</dbReference>
<gene>
    <name evidence="2" type="ORF">HNP60_002389</name>
</gene>
<reference evidence="2 3" key="1">
    <citation type="submission" date="2020-08" db="EMBL/GenBank/DDBJ databases">
        <title>Exploring microbial biodiversity for novel pathways involved in the catabolism of aromatic compounds derived from lignin.</title>
        <authorList>
            <person name="Elkins J."/>
        </authorList>
    </citation>
    <scope>NUCLEOTIDE SEQUENCE [LARGE SCALE GENOMIC DNA]</scope>
    <source>
        <strain evidence="2 3">B1D3A</strain>
    </source>
</reference>
<dbReference type="InterPro" id="IPR029058">
    <property type="entry name" value="AB_hydrolase_fold"/>
</dbReference>
<evidence type="ECO:0000313" key="2">
    <source>
        <dbReference type="EMBL" id="MBB5986415.1"/>
    </source>
</evidence>
<dbReference type="Pfam" id="PF12697">
    <property type="entry name" value="Abhydrolase_6"/>
    <property type="match status" value="1"/>
</dbReference>
<dbReference type="EMBL" id="JACHKA010000001">
    <property type="protein sequence ID" value="MBB5986415.1"/>
    <property type="molecule type" value="Genomic_DNA"/>
</dbReference>